<dbReference type="FunFam" id="1.10.340.70:FF:000001">
    <property type="entry name" value="Retrovirus-related Pol polyprotein from transposon gypsy-like Protein"/>
    <property type="match status" value="1"/>
</dbReference>
<evidence type="ECO:0000256" key="12">
    <source>
        <dbReference type="SAM" id="MobiDB-lite"/>
    </source>
</evidence>
<accession>A0ABD0QES6</accession>
<evidence type="ECO:0000256" key="2">
    <source>
        <dbReference type="ARBA" id="ARBA00012180"/>
    </source>
</evidence>
<feature type="domain" description="Peptidase A2" evidence="14">
    <location>
        <begin position="416"/>
        <end position="452"/>
    </location>
</feature>
<dbReference type="Pfam" id="PF00665">
    <property type="entry name" value="rve"/>
    <property type="match status" value="1"/>
</dbReference>
<dbReference type="EC" id="3.1.26.4" evidence="2"/>
<dbReference type="CDD" id="cd09274">
    <property type="entry name" value="RNase_HI_RT_Ty3"/>
    <property type="match status" value="1"/>
</dbReference>
<dbReference type="InterPro" id="IPR043128">
    <property type="entry name" value="Rev_trsase/Diguanyl_cyclase"/>
</dbReference>
<dbReference type="PANTHER" id="PTHR37984">
    <property type="entry name" value="PROTEIN CBG26694"/>
    <property type="match status" value="1"/>
</dbReference>
<keyword evidence="7" id="KW-0255">Endonuclease</keyword>
<dbReference type="Gene3D" id="3.30.70.270">
    <property type="match status" value="2"/>
</dbReference>
<dbReference type="SUPFAM" id="SSF47353">
    <property type="entry name" value="Retrovirus capsid dimerization domain-like"/>
    <property type="match status" value="1"/>
</dbReference>
<dbReference type="GO" id="GO:0008270">
    <property type="term" value="F:zinc ion binding"/>
    <property type="evidence" value="ECO:0007669"/>
    <property type="project" value="UniProtKB-KW"/>
</dbReference>
<keyword evidence="11" id="KW-0863">Zinc-finger</keyword>
<sequence length="1389" mass="158482">MNRGGRKGAPKTVPVDQPEEVLQELGEDVGARDVREVDMEPKSGEPTLADLTGLFRAHMAKMDARKAQRSAECVQQERRFKVLQHQFSLLQLEVQARTTPAPNPLLTARDTLDGPDDEDVVSSRPLSQSTACRRDMSEVRDPGQCQFKEPKLEKFSDSDDVEHFLITFERIAAACRWPKEDWAFHLIPLLTGKARAAYVHMDINDSLDYEELKSAILRKYDISRETYRQRFRSLEVEPLESPEELYVRLKELYVKWMQPKSKSIEEVGEVIILEQYLRMLSPELQVWVREHDPKSASQAASLADVFVAARKGNQPWCWRTNRDDRRPTLPQQSSRNFSSAGKPPGGGPAFVTAARSQRKVPICYLCGLEGHTKPMCPKNVVKTTHLCYVPRGQMSSPVEAEKSQLMTTVEVNGRELAALIDTGSDQTLVHLKYIPPALLNFTEKKAVRCVHGDEKLLPTAEVYVKVRGQTFLLEVGVAEHLPFPVVLGHDLPVLWDLLQSVPTCNMVVTRAKASKGEEREQFLGTLPFYNVDVEVCGSAKPRKSRRQKRLEKIQYHASHLPAECLSDFSTEFKLPANIIQLQQEDASLMPYLVRAKQEVIKTAGGDGKERYCIQQGILYRQFGSATQLVVPRCVREVILTLGHSIPWAGHLGKRKTIARIRKYFHWPGLNAEVTKYCQSCPECQKLWNQGPCRVPLQPLPIIGTPFERLGMDVVGPVERSRSGNRFMLVVTDYATRYPEVFPLKSIKAKYVATCLVQLFSRVGFPSEILTDQGTNFMSTLLKQVYKLLGIKSLRTTSYHPQTDGLTERFSQTLKQMLRKFVCDSGTDWDQWLPYLLFAYREVPQSSTGFSPFELLYGYEVRGPLALLREMWEGDQKRGEPMNVVSYVVQMRERLEKMTALAQSHLAEAQIRQKVWYDQTARERRFEPGQKVLVMLPSHESKLLAKWQGPYEVKRKLGPTTYEVALSNRDHPTRILHINLLKQWVPRTAKTAHSLMIKRVEEEDSTDDQYLPQPALGDVDLSHLSLQQQQELQGVGTEVDLMLRLGIIEPSKSEWCHPVVLVPKKDGTLRFCIDFRYLNSVTKFDAYPTPRIGDLTDHLGTSKFLTTIDLSKGYWQIPLTPRSRELTAFKTPWGLFHFKVLAFGLHGAPASFQRLMDQAETEYLGFVIGKGVIKPQVRKVRAIEECPQPRTRKELRSFLGMAGFYNKFIPNFSSRAAVLTDMVGSRSPNQLRWTKEAEIAFQDIRTALSKDSLLHNPDFNQPFILQTDASDRGLGAVLLQGGPDARRPIAFLSRKLFPREVRYSIVEKECLAVKWALDSLKYYFLGREFVLETDHKALQWLQRMKDTNSRITRWYLAMQPFRFSIQHVPGKENLTADYLSRCASDIPEGR</sequence>
<feature type="compositionally biased region" description="Polar residues" evidence="12">
    <location>
        <begin position="329"/>
        <end position="339"/>
    </location>
</feature>
<dbReference type="InterPro" id="IPR038269">
    <property type="entry name" value="SCAN_sf"/>
</dbReference>
<dbReference type="PROSITE" id="PS50175">
    <property type="entry name" value="ASP_PROT_RETROV"/>
    <property type="match status" value="1"/>
</dbReference>
<evidence type="ECO:0000256" key="11">
    <source>
        <dbReference type="PROSITE-ProRule" id="PRU00047"/>
    </source>
</evidence>
<dbReference type="PROSITE" id="PS50994">
    <property type="entry name" value="INTEGRASE"/>
    <property type="match status" value="1"/>
</dbReference>
<feature type="domain" description="SCAN box" evidence="15">
    <location>
        <begin position="228"/>
        <end position="304"/>
    </location>
</feature>
<evidence type="ECO:0000256" key="4">
    <source>
        <dbReference type="ARBA" id="ARBA00022679"/>
    </source>
</evidence>
<evidence type="ECO:0000256" key="9">
    <source>
        <dbReference type="ARBA" id="ARBA00022918"/>
    </source>
</evidence>
<feature type="domain" description="Integrase catalytic" evidence="16">
    <location>
        <begin position="694"/>
        <end position="859"/>
    </location>
</feature>
<dbReference type="InterPro" id="IPR012337">
    <property type="entry name" value="RNaseH-like_sf"/>
</dbReference>
<feature type="non-terminal residue" evidence="17">
    <location>
        <position position="1389"/>
    </location>
</feature>
<feature type="domain" description="CCHC-type" evidence="13">
    <location>
        <begin position="363"/>
        <end position="378"/>
    </location>
</feature>
<keyword evidence="11" id="KW-0479">Metal-binding</keyword>
<keyword evidence="8" id="KW-0378">Hydrolase</keyword>
<evidence type="ECO:0000313" key="18">
    <source>
        <dbReference type="Proteomes" id="UP001529510"/>
    </source>
</evidence>
<name>A0ABD0QES6_CIRMR</name>
<dbReference type="Pfam" id="PF00078">
    <property type="entry name" value="RVT_1"/>
    <property type="match status" value="1"/>
</dbReference>
<dbReference type="FunFam" id="3.30.420.10:FF:000032">
    <property type="entry name" value="Retrovirus-related Pol polyprotein from transposon 297-like Protein"/>
    <property type="match status" value="1"/>
</dbReference>
<comment type="similarity">
    <text evidence="1">Belongs to the beta type-B retroviral polymerase family. HERV class-II K(HML-2) pol subfamily.</text>
</comment>
<dbReference type="Gene3D" id="1.10.340.70">
    <property type="match status" value="1"/>
</dbReference>
<dbReference type="PANTHER" id="PTHR37984:SF5">
    <property type="entry name" value="PROTEIN NYNRIN-LIKE"/>
    <property type="match status" value="1"/>
</dbReference>
<dbReference type="InterPro" id="IPR054465">
    <property type="entry name" value="Integrase_p58-like_C"/>
</dbReference>
<dbReference type="InterPro" id="IPR001584">
    <property type="entry name" value="Integrase_cat-core"/>
</dbReference>
<dbReference type="PROSITE" id="PS50804">
    <property type="entry name" value="SCAN_BOX"/>
    <property type="match status" value="1"/>
</dbReference>
<evidence type="ECO:0000313" key="17">
    <source>
        <dbReference type="EMBL" id="KAL0183496.1"/>
    </source>
</evidence>
<keyword evidence="6" id="KW-0540">Nuclease</keyword>
<dbReference type="Pfam" id="PF02023">
    <property type="entry name" value="SCAN"/>
    <property type="match status" value="1"/>
</dbReference>
<dbReference type="Pfam" id="PF22938">
    <property type="entry name" value="Integrase_p58_C"/>
    <property type="match status" value="1"/>
</dbReference>
<dbReference type="SUPFAM" id="SSF50630">
    <property type="entry name" value="Acid proteases"/>
    <property type="match status" value="1"/>
</dbReference>
<keyword evidence="4" id="KW-0808">Transferase</keyword>
<dbReference type="Gene3D" id="2.40.70.10">
    <property type="entry name" value="Acid Proteases"/>
    <property type="match status" value="1"/>
</dbReference>
<dbReference type="InterPro" id="IPR001878">
    <property type="entry name" value="Znf_CCHC"/>
</dbReference>
<proteinExistence type="inferred from homology"/>
<dbReference type="InterPro" id="IPR041588">
    <property type="entry name" value="Integrase_H2C2"/>
</dbReference>
<feature type="region of interest" description="Disordered" evidence="12">
    <location>
        <begin position="317"/>
        <end position="349"/>
    </location>
</feature>
<dbReference type="SMART" id="SM00431">
    <property type="entry name" value="SCAN"/>
    <property type="match status" value="1"/>
</dbReference>
<organism evidence="17 18">
    <name type="scientific">Cirrhinus mrigala</name>
    <name type="common">Mrigala</name>
    <dbReference type="NCBI Taxonomy" id="683832"/>
    <lineage>
        <taxon>Eukaryota</taxon>
        <taxon>Metazoa</taxon>
        <taxon>Chordata</taxon>
        <taxon>Craniata</taxon>
        <taxon>Vertebrata</taxon>
        <taxon>Euteleostomi</taxon>
        <taxon>Actinopterygii</taxon>
        <taxon>Neopterygii</taxon>
        <taxon>Teleostei</taxon>
        <taxon>Ostariophysi</taxon>
        <taxon>Cypriniformes</taxon>
        <taxon>Cyprinidae</taxon>
        <taxon>Labeoninae</taxon>
        <taxon>Labeonini</taxon>
        <taxon>Cirrhinus</taxon>
    </lineage>
</organism>
<dbReference type="Pfam" id="PF17917">
    <property type="entry name" value="RT_RNaseH"/>
    <property type="match status" value="1"/>
</dbReference>
<keyword evidence="11" id="KW-0862">Zinc</keyword>
<dbReference type="SUPFAM" id="SSF56672">
    <property type="entry name" value="DNA/RNA polymerases"/>
    <property type="match status" value="1"/>
</dbReference>
<dbReference type="Proteomes" id="UP001529510">
    <property type="component" value="Unassembled WGS sequence"/>
</dbReference>
<dbReference type="GO" id="GO:0004523">
    <property type="term" value="F:RNA-DNA hybrid ribonuclease activity"/>
    <property type="evidence" value="ECO:0007669"/>
    <property type="project" value="UniProtKB-EC"/>
</dbReference>
<reference evidence="17 18" key="1">
    <citation type="submission" date="2024-05" db="EMBL/GenBank/DDBJ databases">
        <title>Genome sequencing and assembly of Indian major carp, Cirrhinus mrigala (Hamilton, 1822).</title>
        <authorList>
            <person name="Mohindra V."/>
            <person name="Chowdhury L.M."/>
            <person name="Lal K."/>
            <person name="Jena J.K."/>
        </authorList>
    </citation>
    <scope>NUCLEOTIDE SEQUENCE [LARGE SCALE GENOMIC DNA]</scope>
    <source>
        <strain evidence="17">CM1030</strain>
        <tissue evidence="17">Blood</tissue>
    </source>
</reference>
<evidence type="ECO:0000256" key="7">
    <source>
        <dbReference type="ARBA" id="ARBA00022759"/>
    </source>
</evidence>
<dbReference type="InterPro" id="IPR003309">
    <property type="entry name" value="SCAN_dom"/>
</dbReference>
<dbReference type="Gene3D" id="3.30.420.10">
    <property type="entry name" value="Ribonuclease H-like superfamily/Ribonuclease H"/>
    <property type="match status" value="1"/>
</dbReference>
<evidence type="ECO:0000256" key="1">
    <source>
        <dbReference type="ARBA" id="ARBA00010879"/>
    </source>
</evidence>
<dbReference type="FunFam" id="3.30.70.270:FF:000020">
    <property type="entry name" value="Transposon Tf2-6 polyprotein-like Protein"/>
    <property type="match status" value="1"/>
</dbReference>
<dbReference type="SUPFAM" id="SSF53098">
    <property type="entry name" value="Ribonuclease H-like"/>
    <property type="match status" value="1"/>
</dbReference>
<keyword evidence="5" id="KW-0548">Nucleotidyltransferase</keyword>
<dbReference type="InterPro" id="IPR021109">
    <property type="entry name" value="Peptidase_aspartic_dom_sf"/>
</dbReference>
<evidence type="ECO:0000256" key="8">
    <source>
        <dbReference type="ARBA" id="ARBA00022801"/>
    </source>
</evidence>
<evidence type="ECO:0000259" key="13">
    <source>
        <dbReference type="PROSITE" id="PS50158"/>
    </source>
</evidence>
<protein>
    <recommendedName>
        <fullName evidence="10">Gypsy retrotransposon integrase-like protein 1</fullName>
        <ecNumber evidence="3">2.7.7.49</ecNumber>
        <ecNumber evidence="2">3.1.26.4</ecNumber>
    </recommendedName>
</protein>
<dbReference type="EC" id="2.7.7.49" evidence="3"/>
<dbReference type="Gene3D" id="1.10.4020.10">
    <property type="entry name" value="DNA breaking-rejoining enzymes"/>
    <property type="match status" value="1"/>
</dbReference>
<evidence type="ECO:0000259" key="15">
    <source>
        <dbReference type="PROSITE" id="PS50804"/>
    </source>
</evidence>
<keyword evidence="9" id="KW-0695">RNA-directed DNA polymerase</keyword>
<keyword evidence="18" id="KW-1185">Reference proteome</keyword>
<dbReference type="FunFam" id="3.10.20.370:FF:000001">
    <property type="entry name" value="Retrovirus-related Pol polyprotein from transposon 17.6-like protein"/>
    <property type="match status" value="1"/>
</dbReference>
<evidence type="ECO:0000256" key="6">
    <source>
        <dbReference type="ARBA" id="ARBA00022722"/>
    </source>
</evidence>
<comment type="caution">
    <text evidence="17">The sequence shown here is derived from an EMBL/GenBank/DDBJ whole genome shotgun (WGS) entry which is preliminary data.</text>
</comment>
<evidence type="ECO:0000256" key="5">
    <source>
        <dbReference type="ARBA" id="ARBA00022695"/>
    </source>
</evidence>
<dbReference type="InterPro" id="IPR000477">
    <property type="entry name" value="RT_dom"/>
</dbReference>
<dbReference type="InterPro" id="IPR050951">
    <property type="entry name" value="Retrovirus_Pol_polyprotein"/>
</dbReference>
<dbReference type="Gene3D" id="3.10.10.10">
    <property type="entry name" value="HIV Type 1 Reverse Transcriptase, subunit A, domain 1"/>
    <property type="match status" value="1"/>
</dbReference>
<gene>
    <name evidence="17" type="ORF">M9458_019192</name>
</gene>
<evidence type="ECO:0000256" key="3">
    <source>
        <dbReference type="ARBA" id="ARBA00012493"/>
    </source>
</evidence>
<dbReference type="CDD" id="cd00303">
    <property type="entry name" value="retropepsin_like"/>
    <property type="match status" value="1"/>
</dbReference>
<dbReference type="InterPro" id="IPR036397">
    <property type="entry name" value="RNaseH_sf"/>
</dbReference>
<feature type="region of interest" description="Disordered" evidence="12">
    <location>
        <begin position="101"/>
        <end position="128"/>
    </location>
</feature>
<dbReference type="Pfam" id="PF17921">
    <property type="entry name" value="Integrase_H2C2"/>
    <property type="match status" value="1"/>
</dbReference>
<dbReference type="PROSITE" id="PS50158">
    <property type="entry name" value="ZF_CCHC"/>
    <property type="match status" value="1"/>
</dbReference>
<dbReference type="GO" id="GO:0003964">
    <property type="term" value="F:RNA-directed DNA polymerase activity"/>
    <property type="evidence" value="ECO:0007669"/>
    <property type="project" value="UniProtKB-KW"/>
</dbReference>
<evidence type="ECO:0000259" key="14">
    <source>
        <dbReference type="PROSITE" id="PS50175"/>
    </source>
</evidence>
<evidence type="ECO:0000256" key="10">
    <source>
        <dbReference type="ARBA" id="ARBA00039658"/>
    </source>
</evidence>
<dbReference type="InterPro" id="IPR001995">
    <property type="entry name" value="Peptidase_A2_cat"/>
</dbReference>
<dbReference type="EMBL" id="JAMKFB020000009">
    <property type="protein sequence ID" value="KAL0183496.1"/>
    <property type="molecule type" value="Genomic_DNA"/>
</dbReference>
<feature type="region of interest" description="Disordered" evidence="12">
    <location>
        <begin position="1"/>
        <end position="20"/>
    </location>
</feature>
<dbReference type="CDD" id="cd07936">
    <property type="entry name" value="SCAN"/>
    <property type="match status" value="1"/>
</dbReference>
<dbReference type="CDD" id="cd01647">
    <property type="entry name" value="RT_LTR"/>
    <property type="match status" value="1"/>
</dbReference>
<dbReference type="InterPro" id="IPR041373">
    <property type="entry name" value="RT_RNaseH"/>
</dbReference>
<dbReference type="InterPro" id="IPR043502">
    <property type="entry name" value="DNA/RNA_pol_sf"/>
</dbReference>
<evidence type="ECO:0000259" key="16">
    <source>
        <dbReference type="PROSITE" id="PS50994"/>
    </source>
</evidence>